<dbReference type="SUPFAM" id="SSF51735">
    <property type="entry name" value="NAD(P)-binding Rossmann-fold domains"/>
    <property type="match status" value="1"/>
</dbReference>
<comment type="caution">
    <text evidence="5">The sequence shown here is derived from an EMBL/GenBank/DDBJ whole genome shotgun (WGS) entry which is preliminary data.</text>
</comment>
<dbReference type="PANTHER" id="PTHR43761">
    <property type="entry name" value="D-ISOMER SPECIFIC 2-HYDROXYACID DEHYDROGENASE FAMILY PROTEIN (AFU_ORTHOLOGUE AFUA_1G13630)"/>
    <property type="match status" value="1"/>
</dbReference>
<comment type="similarity">
    <text evidence="1">Belongs to the D-isomer specific 2-hydroxyacid dehydrogenase family.</text>
</comment>
<keyword evidence="3" id="KW-0520">NAD</keyword>
<dbReference type="SUPFAM" id="SSF52283">
    <property type="entry name" value="Formate/glycerate dehydrogenase catalytic domain-like"/>
    <property type="match status" value="1"/>
</dbReference>
<dbReference type="Proteomes" id="UP000004315">
    <property type="component" value="Unassembled WGS sequence"/>
</dbReference>
<reference evidence="5 6" key="2">
    <citation type="submission" date="2008-11" db="EMBL/GenBank/DDBJ databases">
        <title>Draft genome sequence of Eubacterium biforme (DSM 3989).</title>
        <authorList>
            <person name="Sudarsanam P."/>
            <person name="Ley R."/>
            <person name="Guruge J."/>
            <person name="Turnbaugh P.J."/>
            <person name="Mahowald M."/>
            <person name="Liep D."/>
            <person name="Gordon J."/>
        </authorList>
    </citation>
    <scope>NUCLEOTIDE SEQUENCE [LARGE SCALE GENOMIC DNA]</scope>
    <source>
        <strain evidence="5 6">DSM 3989</strain>
    </source>
</reference>
<organism evidence="5 6">
    <name type="scientific">Holdemanella biformis DSM 3989</name>
    <dbReference type="NCBI Taxonomy" id="518637"/>
    <lineage>
        <taxon>Bacteria</taxon>
        <taxon>Bacillati</taxon>
        <taxon>Bacillota</taxon>
        <taxon>Erysipelotrichia</taxon>
        <taxon>Erysipelotrichales</taxon>
        <taxon>Erysipelotrichaceae</taxon>
        <taxon>Holdemanella</taxon>
    </lineage>
</organism>
<dbReference type="InterPro" id="IPR006140">
    <property type="entry name" value="D-isomer_DH_NAD-bd"/>
</dbReference>
<keyword evidence="6" id="KW-1185">Reference proteome</keyword>
<dbReference type="PROSITE" id="PS00065">
    <property type="entry name" value="D_2_HYDROXYACID_DH_1"/>
    <property type="match status" value="1"/>
</dbReference>
<feature type="domain" description="D-isomer specific 2-hydroxyacid dehydrogenase NAD-binding" evidence="4">
    <location>
        <begin position="112"/>
        <end position="289"/>
    </location>
</feature>
<evidence type="ECO:0000256" key="3">
    <source>
        <dbReference type="ARBA" id="ARBA00023027"/>
    </source>
</evidence>
<dbReference type="PROSITE" id="PS00670">
    <property type="entry name" value="D_2_HYDROXYACID_DH_2"/>
    <property type="match status" value="1"/>
</dbReference>
<sequence>MGKILITPRGYAKYGEEYKKQLEAAGYEVDWNDTGKPVPREVFVEKAKEAEGIIVGVDSCNRELLLQCKNLKSIVKFGIGVDNIDLPTCEEMGIKVGRCVGTNSNAVAELTVGMMFACARDLVSNAMDVKNHEWVKPTGFELYGKKVGIIGFGNIGKHVARMANGIGMQVYCYDAFPVKQEVLDEYHATFTTVEDILKNCDFISLHVPLTEETKDMISTEEFKMMKKTAVLVNAARGGIVNEHAIYEALKNGEVKAVASDVWTTEPPKDEDWIQELLAMKNFILTAHIASRSQEAEINTVKRSTEVMLDNLM</sequence>
<dbReference type="GO" id="GO:0033711">
    <property type="term" value="F:4-phosphoerythronate dehydrogenase activity"/>
    <property type="evidence" value="ECO:0007669"/>
    <property type="project" value="UniProtKB-EC"/>
</dbReference>
<dbReference type="Gene3D" id="3.40.50.720">
    <property type="entry name" value="NAD(P)-binding Rossmann-like Domain"/>
    <property type="match status" value="2"/>
</dbReference>
<dbReference type="InterPro" id="IPR036291">
    <property type="entry name" value="NAD(P)-bd_dom_sf"/>
</dbReference>
<dbReference type="InterPro" id="IPR029752">
    <property type="entry name" value="D-isomer_DH_CS1"/>
</dbReference>
<dbReference type="STRING" id="518637.EUBIFOR_01685"/>
<dbReference type="InterPro" id="IPR050418">
    <property type="entry name" value="D-iso_2-hydroxyacid_DH_PdxB"/>
</dbReference>
<dbReference type="OrthoDB" id="9805416at2"/>
<evidence type="ECO:0000313" key="5">
    <source>
        <dbReference type="EMBL" id="EEC89729.1"/>
    </source>
</evidence>
<evidence type="ECO:0000313" key="6">
    <source>
        <dbReference type="Proteomes" id="UP000004315"/>
    </source>
</evidence>
<dbReference type="FunFam" id="3.40.50.720:FF:000203">
    <property type="entry name" value="D-3-phosphoglycerate dehydrogenase (SerA)"/>
    <property type="match status" value="1"/>
</dbReference>
<protein>
    <submittedName>
        <fullName evidence="5">4-phosphoerythronate dehydrogenase</fullName>
        <ecNumber evidence="5">1.1.1.290</ecNumber>
    </submittedName>
</protein>
<dbReference type="eggNOG" id="COG0111">
    <property type="taxonomic scope" value="Bacteria"/>
</dbReference>
<dbReference type="AlphaFoldDB" id="B7CBW0"/>
<dbReference type="CDD" id="cd12172">
    <property type="entry name" value="PGDH_like_2"/>
    <property type="match status" value="1"/>
</dbReference>
<evidence type="ECO:0000256" key="1">
    <source>
        <dbReference type="ARBA" id="ARBA00005854"/>
    </source>
</evidence>
<dbReference type="PROSITE" id="PS00671">
    <property type="entry name" value="D_2_HYDROXYACID_DH_3"/>
    <property type="match status" value="1"/>
</dbReference>
<dbReference type="EC" id="1.1.1.290" evidence="5"/>
<dbReference type="Pfam" id="PF02826">
    <property type="entry name" value="2-Hacid_dh_C"/>
    <property type="match status" value="1"/>
</dbReference>
<dbReference type="GO" id="GO:0051287">
    <property type="term" value="F:NAD binding"/>
    <property type="evidence" value="ECO:0007669"/>
    <property type="project" value="InterPro"/>
</dbReference>
<gene>
    <name evidence="5" type="primary">pdxB</name>
    <name evidence="5" type="ORF">EUBIFOR_01685</name>
</gene>
<dbReference type="EMBL" id="ABYT01000092">
    <property type="protein sequence ID" value="EEC89729.1"/>
    <property type="molecule type" value="Genomic_DNA"/>
</dbReference>
<keyword evidence="2 5" id="KW-0560">Oxidoreductase</keyword>
<evidence type="ECO:0000259" key="4">
    <source>
        <dbReference type="Pfam" id="PF02826"/>
    </source>
</evidence>
<dbReference type="RefSeq" id="WP_003865473.1">
    <property type="nucleotide sequence ID" value="NZ_DS996843.1"/>
</dbReference>
<evidence type="ECO:0000256" key="2">
    <source>
        <dbReference type="ARBA" id="ARBA00023002"/>
    </source>
</evidence>
<accession>B7CBW0</accession>
<proteinExistence type="inferred from homology"/>
<dbReference type="HOGENOM" id="CLU_019796_1_3_9"/>
<name>B7CBW0_9FIRM</name>
<reference evidence="5 6" key="1">
    <citation type="submission" date="2008-10" db="EMBL/GenBank/DDBJ databases">
        <authorList>
            <person name="Fulton L."/>
            <person name="Clifton S."/>
            <person name="Fulton B."/>
            <person name="Xu J."/>
            <person name="Minx P."/>
            <person name="Pepin K.H."/>
            <person name="Johnson M."/>
            <person name="Bhonagiri V."/>
            <person name="Nash W.E."/>
            <person name="Mardis E.R."/>
            <person name="Wilson R.K."/>
        </authorList>
    </citation>
    <scope>NUCLEOTIDE SEQUENCE [LARGE SCALE GENOMIC DNA]</scope>
    <source>
        <strain evidence="5 6">DSM 3989</strain>
    </source>
</reference>
<dbReference type="InterPro" id="IPR029753">
    <property type="entry name" value="D-isomer_DH_CS"/>
</dbReference>
<dbReference type="PANTHER" id="PTHR43761:SF1">
    <property type="entry name" value="D-ISOMER SPECIFIC 2-HYDROXYACID DEHYDROGENASE CATALYTIC DOMAIN-CONTAINING PROTEIN-RELATED"/>
    <property type="match status" value="1"/>
</dbReference>